<feature type="transmembrane region" description="Helical" evidence="2">
    <location>
        <begin position="81"/>
        <end position="102"/>
    </location>
</feature>
<sequence length="284" mass="29886">MSDRHGPYALARSRAGSESYLDPSGRSGRSGTDKSDKSDYDDSGRGNGYDIPYLFNILLIAFSSVPTAIFLTWILSWSIVILYLCTFGFAIGVACVTGLSIFIYGPVLCLCVISAFGCSFVYNVALFGWETTRRAWYTVRRVLYNLLAGPAFSSNGGIRGGVAQEDSMGWFSWLLGPGDMSDGRDEGMVGWGTLGVPAKDPEWGAQPLEEKFETRQATSSGALLPGLGAGGGGGSARGRFPPAMPGTGTSGALASAGGGMAGHGGRKGSVRGEEVMQPYHVRGM</sequence>
<comment type="caution">
    <text evidence="3">The sequence shown here is derived from an EMBL/GenBank/DDBJ whole genome shotgun (WGS) entry which is preliminary data.</text>
</comment>
<dbReference type="OrthoDB" id="2425909at2759"/>
<keyword evidence="2" id="KW-0812">Transmembrane</keyword>
<feature type="region of interest" description="Disordered" evidence="1">
    <location>
        <begin position="1"/>
        <end position="43"/>
    </location>
</feature>
<feature type="compositionally biased region" description="Basic and acidic residues" evidence="1">
    <location>
        <begin position="31"/>
        <end position="43"/>
    </location>
</feature>
<reference evidence="3" key="1">
    <citation type="submission" date="2021-06" db="EMBL/GenBank/DDBJ databases">
        <title>Genome Sequence of Mortierella hyaline Strain SCG-10, a Cold-Adapted, Nitrate-Reducing Fungus Isolated from Soil in Minnesota, USA.</title>
        <authorList>
            <person name="Aldossari N."/>
        </authorList>
    </citation>
    <scope>NUCLEOTIDE SEQUENCE</scope>
    <source>
        <strain evidence="3">SCG-10</strain>
    </source>
</reference>
<dbReference type="EMBL" id="JAHRHY010000005">
    <property type="protein sequence ID" value="KAG9069013.1"/>
    <property type="molecule type" value="Genomic_DNA"/>
</dbReference>
<dbReference type="AlphaFoldDB" id="A0A9P7XZF1"/>
<proteinExistence type="predicted"/>
<dbReference type="Proteomes" id="UP000707451">
    <property type="component" value="Unassembled WGS sequence"/>
</dbReference>
<accession>A0A9P7XZF1</accession>
<evidence type="ECO:0000313" key="4">
    <source>
        <dbReference type="Proteomes" id="UP000707451"/>
    </source>
</evidence>
<evidence type="ECO:0000256" key="1">
    <source>
        <dbReference type="SAM" id="MobiDB-lite"/>
    </source>
</evidence>
<keyword evidence="2" id="KW-0472">Membrane</keyword>
<keyword evidence="4" id="KW-1185">Reference proteome</keyword>
<name>A0A9P7XZF1_9FUNG</name>
<gene>
    <name evidence="3" type="ORF">KI688_009903</name>
</gene>
<keyword evidence="2" id="KW-1133">Transmembrane helix</keyword>
<evidence type="ECO:0000256" key="2">
    <source>
        <dbReference type="SAM" id="Phobius"/>
    </source>
</evidence>
<evidence type="ECO:0000313" key="3">
    <source>
        <dbReference type="EMBL" id="KAG9069013.1"/>
    </source>
</evidence>
<organism evidence="3 4">
    <name type="scientific">Linnemannia hyalina</name>
    <dbReference type="NCBI Taxonomy" id="64524"/>
    <lineage>
        <taxon>Eukaryota</taxon>
        <taxon>Fungi</taxon>
        <taxon>Fungi incertae sedis</taxon>
        <taxon>Mucoromycota</taxon>
        <taxon>Mortierellomycotina</taxon>
        <taxon>Mortierellomycetes</taxon>
        <taxon>Mortierellales</taxon>
        <taxon>Mortierellaceae</taxon>
        <taxon>Linnemannia</taxon>
    </lineage>
</organism>
<protein>
    <submittedName>
        <fullName evidence="3">Uncharacterized protein</fullName>
    </submittedName>
</protein>
<feature type="transmembrane region" description="Helical" evidence="2">
    <location>
        <begin position="53"/>
        <end position="75"/>
    </location>
</feature>
<feature type="transmembrane region" description="Helical" evidence="2">
    <location>
        <begin position="107"/>
        <end position="129"/>
    </location>
</feature>